<keyword evidence="1" id="KW-0472">Membrane</keyword>
<comment type="caution">
    <text evidence="2">The sequence shown here is derived from an EMBL/GenBank/DDBJ whole genome shotgun (WGS) entry which is preliminary data.</text>
</comment>
<keyword evidence="1" id="KW-0812">Transmembrane</keyword>
<keyword evidence="1" id="KW-1133">Transmembrane helix</keyword>
<dbReference type="PANTHER" id="PTHR36694:SF11">
    <property type="entry name" value="LP21121P-RELATED"/>
    <property type="match status" value="1"/>
</dbReference>
<dbReference type="EMBL" id="JARGDH010000001">
    <property type="protein sequence ID" value="KAL0280545.1"/>
    <property type="molecule type" value="Genomic_DNA"/>
</dbReference>
<evidence type="ECO:0000313" key="2">
    <source>
        <dbReference type="EMBL" id="KAL0280545.1"/>
    </source>
</evidence>
<dbReference type="PANTHER" id="PTHR36694">
    <property type="entry name" value="PASIFLORA 1, ISOFORM A-RELATED"/>
    <property type="match status" value="1"/>
</dbReference>
<feature type="transmembrane region" description="Helical" evidence="1">
    <location>
        <begin position="45"/>
        <end position="68"/>
    </location>
</feature>
<dbReference type="Pfam" id="PF15860">
    <property type="entry name" value="DUF4728"/>
    <property type="match status" value="1"/>
</dbReference>
<name>A0AAW2IEH6_9NEOP</name>
<organism evidence="2">
    <name type="scientific">Menopon gallinae</name>
    <name type="common">poultry shaft louse</name>
    <dbReference type="NCBI Taxonomy" id="328185"/>
    <lineage>
        <taxon>Eukaryota</taxon>
        <taxon>Metazoa</taxon>
        <taxon>Ecdysozoa</taxon>
        <taxon>Arthropoda</taxon>
        <taxon>Hexapoda</taxon>
        <taxon>Insecta</taxon>
        <taxon>Pterygota</taxon>
        <taxon>Neoptera</taxon>
        <taxon>Paraneoptera</taxon>
        <taxon>Psocodea</taxon>
        <taxon>Troctomorpha</taxon>
        <taxon>Phthiraptera</taxon>
        <taxon>Amblycera</taxon>
        <taxon>Menoponidae</taxon>
        <taxon>Menopon</taxon>
    </lineage>
</organism>
<sequence length="162" mass="18535">MFHLSFQDKRLFLIPWILTVLAKSIIDVSHTLYLVMLAAKRLNPIHIVLFTLDFFLLLLTIYAFLCVISQYQEYKAGRGRAEDDLIRHSAPYHPPPTATSCLSARKPGTYHETTATEPHSTLMTSAYNLSPCNHSRKTSTKHVQFGISEEQRHLHGNTLTIW</sequence>
<accession>A0AAW2IEH6</accession>
<protein>
    <submittedName>
        <fullName evidence="2">Uncharacterized protein</fullName>
    </submittedName>
</protein>
<dbReference type="AlphaFoldDB" id="A0AAW2IEH6"/>
<reference evidence="2" key="1">
    <citation type="journal article" date="2024" name="Gigascience">
        <title>Chromosome-level genome of the poultry shaft louse Menopon gallinae provides insight into the host-switching and adaptive evolution of parasitic lice.</title>
        <authorList>
            <person name="Xu Y."/>
            <person name="Ma L."/>
            <person name="Liu S."/>
            <person name="Liang Y."/>
            <person name="Liu Q."/>
            <person name="He Z."/>
            <person name="Tian L."/>
            <person name="Duan Y."/>
            <person name="Cai W."/>
            <person name="Li H."/>
            <person name="Song F."/>
        </authorList>
    </citation>
    <scope>NUCLEOTIDE SEQUENCE</scope>
    <source>
        <strain evidence="2">Cailab_2023a</strain>
    </source>
</reference>
<feature type="transmembrane region" description="Helical" evidence="1">
    <location>
        <begin position="12"/>
        <end position="39"/>
    </location>
</feature>
<gene>
    <name evidence="2" type="ORF">PYX00_001805</name>
</gene>
<dbReference type="InterPro" id="IPR031720">
    <property type="entry name" value="DUF4728"/>
</dbReference>
<evidence type="ECO:0000256" key="1">
    <source>
        <dbReference type="SAM" id="Phobius"/>
    </source>
</evidence>
<proteinExistence type="predicted"/>